<dbReference type="OMA" id="QFKSMEM"/>
<evidence type="ECO:0000313" key="8">
    <source>
        <dbReference type="EMBL" id="RZC75228.1"/>
    </source>
</evidence>
<dbReference type="Gene3D" id="1.20.120.1750">
    <property type="match status" value="1"/>
</dbReference>
<protein>
    <recommendedName>
        <fullName evidence="7">RING-type domain-containing protein</fullName>
    </recommendedName>
</protein>
<dbReference type="EMBL" id="CM010722">
    <property type="protein sequence ID" value="RZC75228.1"/>
    <property type="molecule type" value="Genomic_DNA"/>
</dbReference>
<dbReference type="PROSITE" id="PS00518">
    <property type="entry name" value="ZF_RING_1"/>
    <property type="match status" value="1"/>
</dbReference>
<dbReference type="Gene3D" id="3.30.40.10">
    <property type="entry name" value="Zinc/RING finger domain, C3HC4 (zinc finger)"/>
    <property type="match status" value="1"/>
</dbReference>
<dbReference type="InterPro" id="IPR013083">
    <property type="entry name" value="Znf_RING/FYVE/PHD"/>
</dbReference>
<dbReference type="GO" id="GO:0004842">
    <property type="term" value="F:ubiquitin-protein transferase activity"/>
    <property type="evidence" value="ECO:0007669"/>
    <property type="project" value="InterPro"/>
</dbReference>
<keyword evidence="1" id="KW-0808">Transferase</keyword>
<feature type="non-terminal residue" evidence="8">
    <location>
        <position position="316"/>
    </location>
</feature>
<dbReference type="AlphaFoldDB" id="A0A4Y7KST9"/>
<evidence type="ECO:0000256" key="3">
    <source>
        <dbReference type="ARBA" id="ARBA00022737"/>
    </source>
</evidence>
<keyword evidence="2" id="KW-0479">Metal-binding</keyword>
<evidence type="ECO:0000256" key="6">
    <source>
        <dbReference type="ARBA" id="ARBA00022833"/>
    </source>
</evidence>
<dbReference type="GO" id="GO:0016567">
    <property type="term" value="P:protein ubiquitination"/>
    <property type="evidence" value="ECO:0007669"/>
    <property type="project" value="InterPro"/>
</dbReference>
<dbReference type="SUPFAM" id="SSF57850">
    <property type="entry name" value="RING/U-box"/>
    <property type="match status" value="2"/>
</dbReference>
<dbReference type="InterPro" id="IPR017907">
    <property type="entry name" value="Znf_RING_CS"/>
</dbReference>
<keyword evidence="9" id="KW-1185">Reference proteome</keyword>
<dbReference type="STRING" id="3469.A0A4Y7KST9"/>
<dbReference type="InterPro" id="IPR031127">
    <property type="entry name" value="E3_UB_ligase_RBR"/>
</dbReference>
<dbReference type="Proteomes" id="UP000316621">
    <property type="component" value="Chromosome 8"/>
</dbReference>
<accession>A0A4Y7KST9</accession>
<evidence type="ECO:0000256" key="5">
    <source>
        <dbReference type="ARBA" id="ARBA00022786"/>
    </source>
</evidence>
<keyword evidence="4" id="KW-0863">Zinc-finger</keyword>
<evidence type="ECO:0000256" key="1">
    <source>
        <dbReference type="ARBA" id="ARBA00022679"/>
    </source>
</evidence>
<dbReference type="Gramene" id="RZC75228">
    <property type="protein sequence ID" value="RZC75228"/>
    <property type="gene ID" value="C5167_050708"/>
</dbReference>
<organism evidence="8 9">
    <name type="scientific">Papaver somniferum</name>
    <name type="common">Opium poppy</name>
    <dbReference type="NCBI Taxonomy" id="3469"/>
    <lineage>
        <taxon>Eukaryota</taxon>
        <taxon>Viridiplantae</taxon>
        <taxon>Streptophyta</taxon>
        <taxon>Embryophyta</taxon>
        <taxon>Tracheophyta</taxon>
        <taxon>Spermatophyta</taxon>
        <taxon>Magnoliopsida</taxon>
        <taxon>Ranunculales</taxon>
        <taxon>Papaveraceae</taxon>
        <taxon>Papaveroideae</taxon>
        <taxon>Papaver</taxon>
    </lineage>
</organism>
<keyword evidence="3" id="KW-0677">Repeat</keyword>
<name>A0A4Y7KST9_PAPSO</name>
<sequence length="316" mass="35487">MEEIQLQELEISTTSGNGPNCFTCEICVQIVPVNRQFKSMEMIGCLHPYCTDCVAIYIQEKVIEYNMSEIKCANPDCNVILDASLCQSALPNGVFEKWCRVLCESAVLLDSSKGGIAYGRSYCPSRDCSELILNECVRASASTSSNNITASNCPNCKNLFCFHCMVPWTENHRCRRHETVIDIDSNDVLFMEMVKRRGLVRCPNCFRFVEHKGGCALIKCRCQTRFCYNCGRTRCARLPSACAMGRQPVAHPAQLPPASLYFVCPPQKLVPVDRQFKSMEMSRCLHPYCTATSCWTFPYANLLSLMESSKSGAVFL</sequence>
<evidence type="ECO:0000259" key="7">
    <source>
        <dbReference type="PROSITE" id="PS51873"/>
    </source>
</evidence>
<evidence type="ECO:0000256" key="4">
    <source>
        <dbReference type="ARBA" id="ARBA00022771"/>
    </source>
</evidence>
<feature type="domain" description="RING-type" evidence="7">
    <location>
        <begin position="20"/>
        <end position="268"/>
    </location>
</feature>
<dbReference type="GO" id="GO:0008270">
    <property type="term" value="F:zinc ion binding"/>
    <property type="evidence" value="ECO:0007669"/>
    <property type="project" value="UniProtKB-KW"/>
</dbReference>
<reference evidence="8 9" key="1">
    <citation type="journal article" date="2018" name="Science">
        <title>The opium poppy genome and morphinan production.</title>
        <authorList>
            <person name="Guo L."/>
            <person name="Winzer T."/>
            <person name="Yang X."/>
            <person name="Li Y."/>
            <person name="Ning Z."/>
            <person name="He Z."/>
            <person name="Teodor R."/>
            <person name="Lu Y."/>
            <person name="Bowser T.A."/>
            <person name="Graham I.A."/>
            <person name="Ye K."/>
        </authorList>
    </citation>
    <scope>NUCLEOTIDE SEQUENCE [LARGE SCALE GENOMIC DNA]</scope>
    <source>
        <strain evidence="9">cv. HN1</strain>
        <tissue evidence="8">Leaves</tissue>
    </source>
</reference>
<evidence type="ECO:0000313" key="9">
    <source>
        <dbReference type="Proteomes" id="UP000316621"/>
    </source>
</evidence>
<keyword evidence="5" id="KW-0833">Ubl conjugation pathway</keyword>
<dbReference type="PROSITE" id="PS51873">
    <property type="entry name" value="TRIAD"/>
    <property type="match status" value="1"/>
</dbReference>
<dbReference type="PANTHER" id="PTHR11685">
    <property type="entry name" value="RBR FAMILY RING FINGER AND IBR DOMAIN-CONTAINING"/>
    <property type="match status" value="1"/>
</dbReference>
<gene>
    <name evidence="8" type="ORF">C5167_050708</name>
</gene>
<proteinExistence type="predicted"/>
<evidence type="ECO:0000256" key="2">
    <source>
        <dbReference type="ARBA" id="ARBA00022723"/>
    </source>
</evidence>
<keyword evidence="6" id="KW-0862">Zinc</keyword>
<dbReference type="InterPro" id="IPR044066">
    <property type="entry name" value="TRIAD_supradom"/>
</dbReference>